<evidence type="ECO:0000313" key="8">
    <source>
        <dbReference type="Proteomes" id="UP000597761"/>
    </source>
</evidence>
<evidence type="ECO:0000256" key="6">
    <source>
        <dbReference type="SAM" id="Phobius"/>
    </source>
</evidence>
<accession>A0ABQ1P0I7</accession>
<keyword evidence="2 6" id="KW-0812">Transmembrane</keyword>
<dbReference type="SUPFAM" id="SSF55486">
    <property type="entry name" value="Metalloproteases ('zincins'), catalytic domain"/>
    <property type="match status" value="1"/>
</dbReference>
<dbReference type="PANTHER" id="PTHR30168:SF0">
    <property type="entry name" value="INNER MEMBRANE PROTEIN"/>
    <property type="match status" value="1"/>
</dbReference>
<comment type="caution">
    <text evidence="7">The sequence shown here is derived from an EMBL/GenBank/DDBJ whole genome shotgun (WGS) entry which is preliminary data.</text>
</comment>
<protein>
    <submittedName>
        <fullName evidence="7">Membrane protein</fullName>
    </submittedName>
</protein>
<name>A0ABQ1P0I7_9MICC</name>
<organism evidence="7 8">
    <name type="scientific">Tersicoccus solisilvae</name>
    <dbReference type="NCBI Taxonomy" id="1882339"/>
    <lineage>
        <taxon>Bacteria</taxon>
        <taxon>Bacillati</taxon>
        <taxon>Actinomycetota</taxon>
        <taxon>Actinomycetes</taxon>
        <taxon>Micrococcales</taxon>
        <taxon>Micrococcaceae</taxon>
        <taxon>Tersicoccus</taxon>
    </lineage>
</organism>
<proteinExistence type="predicted"/>
<dbReference type="EMBL" id="BMJI01000006">
    <property type="protein sequence ID" value="GGC88383.1"/>
    <property type="molecule type" value="Genomic_DNA"/>
</dbReference>
<dbReference type="PANTHER" id="PTHR30168">
    <property type="entry name" value="PUTATIVE MEMBRANE PROTEIN YPFJ"/>
    <property type="match status" value="1"/>
</dbReference>
<evidence type="ECO:0000256" key="3">
    <source>
        <dbReference type="ARBA" id="ARBA00022989"/>
    </source>
</evidence>
<feature type="transmembrane region" description="Helical" evidence="6">
    <location>
        <begin position="28"/>
        <end position="49"/>
    </location>
</feature>
<sequence length="299" mass="31830">MSFDAGSQLDPSQVSDSRGGGGGIGRGGLVAGGGIGGLIITLIAVMLGLNPGDIEGANNAPVQEQPSAVSSSLSSCQTGQQANQRSDCRVVATVNSLNQFWAAYLPRYDVDYTRPRAQLFTSRVSTGCGTASSSTGPFYCPNDKTAYFDLSFFSLLQQQFDTAGGPLAEEYVVAHEFGHHVQDLLGTLGYAQRDPQGPESGAVRVELQADCYAGLWARHASSDQNSGPVSLDPITDTQLAEALDAAGKIGDDRIQERAQGYTQPESYTHGTGEQRQRWFMTGYRTGDITRCDTLRASQL</sequence>
<dbReference type="Proteomes" id="UP000597761">
    <property type="component" value="Unassembled WGS sequence"/>
</dbReference>
<dbReference type="RefSeq" id="WP_188667641.1">
    <property type="nucleotide sequence ID" value="NZ_BMJI01000006.1"/>
</dbReference>
<feature type="region of interest" description="Disordered" evidence="5">
    <location>
        <begin position="1"/>
        <end position="21"/>
    </location>
</feature>
<evidence type="ECO:0000256" key="5">
    <source>
        <dbReference type="SAM" id="MobiDB-lite"/>
    </source>
</evidence>
<keyword evidence="4 6" id="KW-0472">Membrane</keyword>
<evidence type="ECO:0000256" key="4">
    <source>
        <dbReference type="ARBA" id="ARBA00023136"/>
    </source>
</evidence>
<dbReference type="Pfam" id="PF04228">
    <property type="entry name" value="Zn_peptidase"/>
    <property type="match status" value="1"/>
</dbReference>
<reference evidence="8" key="1">
    <citation type="journal article" date="2019" name="Int. J. Syst. Evol. Microbiol.">
        <title>The Global Catalogue of Microorganisms (GCM) 10K type strain sequencing project: providing services to taxonomists for standard genome sequencing and annotation.</title>
        <authorList>
            <consortium name="The Broad Institute Genomics Platform"/>
            <consortium name="The Broad Institute Genome Sequencing Center for Infectious Disease"/>
            <person name="Wu L."/>
            <person name="Ma J."/>
        </authorList>
    </citation>
    <scope>NUCLEOTIDE SEQUENCE [LARGE SCALE GENOMIC DNA]</scope>
    <source>
        <strain evidence="8">CGMCC 1.15480</strain>
    </source>
</reference>
<dbReference type="InterPro" id="IPR007343">
    <property type="entry name" value="Uncharacterised_pept_Zn_put"/>
</dbReference>
<evidence type="ECO:0000313" key="7">
    <source>
        <dbReference type="EMBL" id="GGC88383.1"/>
    </source>
</evidence>
<evidence type="ECO:0000256" key="2">
    <source>
        <dbReference type="ARBA" id="ARBA00022692"/>
    </source>
</evidence>
<evidence type="ECO:0000256" key="1">
    <source>
        <dbReference type="ARBA" id="ARBA00004167"/>
    </source>
</evidence>
<gene>
    <name evidence="7" type="ORF">GCM10011512_14190</name>
</gene>
<keyword evidence="8" id="KW-1185">Reference proteome</keyword>
<comment type="subcellular location">
    <subcellularLocation>
        <location evidence="1">Membrane</location>
        <topology evidence="1">Single-pass membrane protein</topology>
    </subcellularLocation>
</comment>
<keyword evidence="3 6" id="KW-1133">Transmembrane helix</keyword>